<dbReference type="Pfam" id="PF00047">
    <property type="entry name" value="ig"/>
    <property type="match status" value="1"/>
</dbReference>
<reference evidence="3 4" key="1">
    <citation type="submission" date="2023-09" db="EMBL/GenBank/DDBJ databases">
        <title>Genomes of two closely related lineages of the louse Polyplax serrata with different host specificities.</title>
        <authorList>
            <person name="Martinu J."/>
            <person name="Tarabai H."/>
            <person name="Stefka J."/>
            <person name="Hypsa V."/>
        </authorList>
    </citation>
    <scope>NUCLEOTIDE SEQUENCE [LARGE SCALE GENOMIC DNA]</scope>
    <source>
        <strain evidence="3">98ZLc_SE</strain>
    </source>
</reference>
<dbReference type="EMBL" id="JAWJWF010000003">
    <property type="protein sequence ID" value="KAK6635960.1"/>
    <property type="molecule type" value="Genomic_DNA"/>
</dbReference>
<gene>
    <name evidence="3" type="ORF">RUM44_001215</name>
</gene>
<organism evidence="3 4">
    <name type="scientific">Polyplax serrata</name>
    <name type="common">Common mouse louse</name>
    <dbReference type="NCBI Taxonomy" id="468196"/>
    <lineage>
        <taxon>Eukaryota</taxon>
        <taxon>Metazoa</taxon>
        <taxon>Ecdysozoa</taxon>
        <taxon>Arthropoda</taxon>
        <taxon>Hexapoda</taxon>
        <taxon>Insecta</taxon>
        <taxon>Pterygota</taxon>
        <taxon>Neoptera</taxon>
        <taxon>Paraneoptera</taxon>
        <taxon>Psocodea</taxon>
        <taxon>Troctomorpha</taxon>
        <taxon>Phthiraptera</taxon>
        <taxon>Anoplura</taxon>
        <taxon>Polyplacidae</taxon>
        <taxon>Polyplax</taxon>
    </lineage>
</organism>
<dbReference type="PANTHER" id="PTHR23278:SF19">
    <property type="entry name" value="OBSCURIN"/>
    <property type="match status" value="1"/>
</dbReference>
<feature type="domain" description="Immunoglobulin-like beta-sandwich" evidence="2">
    <location>
        <begin position="45"/>
        <end position="99"/>
    </location>
</feature>
<comment type="caution">
    <text evidence="3">The sequence shown here is derived from an EMBL/GenBank/DDBJ whole genome shotgun (WGS) entry which is preliminary data.</text>
</comment>
<dbReference type="Gene3D" id="2.60.40.10">
    <property type="entry name" value="Immunoglobulins"/>
    <property type="match status" value="1"/>
</dbReference>
<keyword evidence="4" id="KW-1185">Reference proteome</keyword>
<feature type="region of interest" description="Disordered" evidence="1">
    <location>
        <begin position="126"/>
        <end position="146"/>
    </location>
</feature>
<name>A0ABR1B6U7_POLSC</name>
<evidence type="ECO:0000313" key="3">
    <source>
        <dbReference type="EMBL" id="KAK6635960.1"/>
    </source>
</evidence>
<dbReference type="InterPro" id="IPR013151">
    <property type="entry name" value="Immunoglobulin_dom"/>
</dbReference>
<dbReference type="InterPro" id="IPR013783">
    <property type="entry name" value="Ig-like_fold"/>
</dbReference>
<evidence type="ECO:0000256" key="1">
    <source>
        <dbReference type="SAM" id="MobiDB-lite"/>
    </source>
</evidence>
<sequence>MRPEKKKDAALNDGEKRKWVGIDRRRNEEVKAIKKVMKEVINRERKPQPHVWWWKGETLIDSTDKPGGFANVMNNQLVVSELSRYDLHSVYTCQAFNTNITQPVQTSVTVEMYPLTRVMPRRKHLQVRPDDPLKFSQPPYFSENSL</sequence>
<accession>A0ABR1B6U7</accession>
<evidence type="ECO:0000259" key="2">
    <source>
        <dbReference type="Pfam" id="PF00047"/>
    </source>
</evidence>
<dbReference type="PANTHER" id="PTHR23278">
    <property type="entry name" value="SIDESTEP PROTEIN"/>
    <property type="match status" value="1"/>
</dbReference>
<dbReference type="Proteomes" id="UP001359485">
    <property type="component" value="Unassembled WGS sequence"/>
</dbReference>
<dbReference type="CDD" id="cd00096">
    <property type="entry name" value="Ig"/>
    <property type="match status" value="1"/>
</dbReference>
<dbReference type="SUPFAM" id="SSF48726">
    <property type="entry name" value="Immunoglobulin"/>
    <property type="match status" value="1"/>
</dbReference>
<dbReference type="InterPro" id="IPR036179">
    <property type="entry name" value="Ig-like_dom_sf"/>
</dbReference>
<proteinExistence type="predicted"/>
<evidence type="ECO:0000313" key="4">
    <source>
        <dbReference type="Proteomes" id="UP001359485"/>
    </source>
</evidence>
<protein>
    <recommendedName>
        <fullName evidence="2">Immunoglobulin-like beta-sandwich domain-containing protein</fullName>
    </recommendedName>
</protein>